<gene>
    <name evidence="1" type="ORF">H9864_04085</name>
</gene>
<proteinExistence type="predicted"/>
<reference evidence="1" key="2">
    <citation type="submission" date="2021-04" db="EMBL/GenBank/DDBJ databases">
        <authorList>
            <person name="Gilroy R."/>
        </authorList>
    </citation>
    <scope>NUCLEOTIDE SEQUENCE</scope>
    <source>
        <strain evidence="1">742</strain>
    </source>
</reference>
<reference evidence="1" key="1">
    <citation type="journal article" date="2021" name="PeerJ">
        <title>Extensive microbial diversity within the chicken gut microbiome revealed by metagenomics and culture.</title>
        <authorList>
            <person name="Gilroy R."/>
            <person name="Ravi A."/>
            <person name="Getino M."/>
            <person name="Pursley I."/>
            <person name="Horton D.L."/>
            <person name="Alikhan N.F."/>
            <person name="Baker D."/>
            <person name="Gharbi K."/>
            <person name="Hall N."/>
            <person name="Watson M."/>
            <person name="Adriaenssens E.M."/>
            <person name="Foster-Nyarko E."/>
            <person name="Jarju S."/>
            <person name="Secka A."/>
            <person name="Antonio M."/>
            <person name="Oren A."/>
            <person name="Chaudhuri R.R."/>
            <person name="La Ragione R."/>
            <person name="Hildebrand F."/>
            <person name="Pallen M.J."/>
        </authorList>
    </citation>
    <scope>NUCLEOTIDE SEQUENCE</scope>
    <source>
        <strain evidence="1">742</strain>
    </source>
</reference>
<dbReference type="Pfam" id="PF14198">
    <property type="entry name" value="TnpV"/>
    <property type="match status" value="1"/>
</dbReference>
<sequence>ARERMDAMLPRMMEAAGVTEELKACDPMRWAGLMDTLKAQVEEVVLTELIYQ</sequence>
<accession>A0A9E2NQM1</accession>
<protein>
    <submittedName>
        <fullName evidence="1">TnpV protein</fullName>
    </submittedName>
</protein>
<dbReference type="Proteomes" id="UP000824178">
    <property type="component" value="Unassembled WGS sequence"/>
</dbReference>
<dbReference type="EMBL" id="JAHLFH010000084">
    <property type="protein sequence ID" value="MBU3819535.1"/>
    <property type="molecule type" value="Genomic_DNA"/>
</dbReference>
<evidence type="ECO:0000313" key="2">
    <source>
        <dbReference type="Proteomes" id="UP000824178"/>
    </source>
</evidence>
<organism evidence="1 2">
    <name type="scientific">Candidatus Faecalibacterium intestinavium</name>
    <dbReference type="NCBI Taxonomy" id="2838580"/>
    <lineage>
        <taxon>Bacteria</taxon>
        <taxon>Bacillati</taxon>
        <taxon>Bacillota</taxon>
        <taxon>Clostridia</taxon>
        <taxon>Eubacteriales</taxon>
        <taxon>Oscillospiraceae</taxon>
        <taxon>Faecalibacterium</taxon>
    </lineage>
</organism>
<evidence type="ECO:0000313" key="1">
    <source>
        <dbReference type="EMBL" id="MBU3819535.1"/>
    </source>
</evidence>
<name>A0A9E2NQM1_9FIRM</name>
<dbReference type="AlphaFoldDB" id="A0A9E2NQM1"/>
<feature type="non-terminal residue" evidence="1">
    <location>
        <position position="1"/>
    </location>
</feature>
<dbReference type="InterPro" id="IPR026989">
    <property type="entry name" value="TnpV"/>
</dbReference>
<comment type="caution">
    <text evidence="1">The sequence shown here is derived from an EMBL/GenBank/DDBJ whole genome shotgun (WGS) entry which is preliminary data.</text>
</comment>